<dbReference type="InterPro" id="IPR028976">
    <property type="entry name" value="CheC-like_sf"/>
</dbReference>
<dbReference type="PANTHER" id="PTHR39452:SF1">
    <property type="entry name" value="CHEY-P PHOSPHATASE CHEX"/>
    <property type="match status" value="1"/>
</dbReference>
<dbReference type="InterPro" id="IPR028051">
    <property type="entry name" value="CheX-like_dom"/>
</dbReference>
<evidence type="ECO:0000256" key="1">
    <source>
        <dbReference type="ARBA" id="ARBA00022500"/>
    </source>
</evidence>
<proteinExistence type="predicted"/>
<protein>
    <recommendedName>
        <fullName evidence="2">Chemotaxis phosphatase CheX-like domain-containing protein</fullName>
    </recommendedName>
</protein>
<dbReference type="eggNOG" id="COG1406">
    <property type="taxonomic scope" value="Bacteria"/>
</dbReference>
<dbReference type="EMBL" id="JMIR01000040">
    <property type="protein sequence ID" value="KEO81325.1"/>
    <property type="molecule type" value="Genomic_DNA"/>
</dbReference>
<dbReference type="PANTHER" id="PTHR39452">
    <property type="entry name" value="CHEY-P PHOSPHATASE CHEX"/>
    <property type="match status" value="1"/>
</dbReference>
<dbReference type="Proteomes" id="UP000027931">
    <property type="component" value="Unassembled WGS sequence"/>
</dbReference>
<evidence type="ECO:0000313" key="3">
    <source>
        <dbReference type="EMBL" id="KEO81325.1"/>
    </source>
</evidence>
<dbReference type="InterPro" id="IPR038756">
    <property type="entry name" value="CheX-like"/>
</dbReference>
<dbReference type="SUPFAM" id="SSF103039">
    <property type="entry name" value="CheC-like"/>
    <property type="match status" value="1"/>
</dbReference>
<keyword evidence="1" id="KW-0145">Chemotaxis</keyword>
<dbReference type="Pfam" id="PF13690">
    <property type="entry name" value="CheX"/>
    <property type="match status" value="1"/>
</dbReference>
<dbReference type="CDD" id="cd17906">
    <property type="entry name" value="CheX"/>
    <property type="match status" value="1"/>
</dbReference>
<gene>
    <name evidence="3" type="ORF">EL26_21470</name>
</gene>
<keyword evidence="4" id="KW-1185">Reference proteome</keyword>
<organism evidence="3 4">
    <name type="scientific">Tumebacillus flagellatus</name>
    <dbReference type="NCBI Taxonomy" id="1157490"/>
    <lineage>
        <taxon>Bacteria</taxon>
        <taxon>Bacillati</taxon>
        <taxon>Bacillota</taxon>
        <taxon>Bacilli</taxon>
        <taxon>Bacillales</taxon>
        <taxon>Alicyclobacillaceae</taxon>
        <taxon>Tumebacillus</taxon>
    </lineage>
</organism>
<dbReference type="GO" id="GO:0006935">
    <property type="term" value="P:chemotaxis"/>
    <property type="evidence" value="ECO:0007669"/>
    <property type="project" value="UniProtKB-KW"/>
</dbReference>
<dbReference type="Gene3D" id="3.40.1550.10">
    <property type="entry name" value="CheC-like"/>
    <property type="match status" value="1"/>
</dbReference>
<accession>A0A074LL81</accession>
<sequence length="150" mass="15845">MQVNEVITAILNSAIEGSASVFPFPLTTQKPSLVKTSFPMNATAVLIGVTGDLRGRFLLVAEDSVFASVAESMYGMTLSGEMLNSFVGEIGNIVAGTMATKLSLRKFRVDITPPTVLSGSTTISGFKSAIQVPVDAGERGQLTLLLIFEE</sequence>
<name>A0A074LL81_9BACL</name>
<feature type="domain" description="Chemotaxis phosphatase CheX-like" evidence="2">
    <location>
        <begin position="44"/>
        <end position="122"/>
    </location>
</feature>
<dbReference type="STRING" id="1157490.EL26_21470"/>
<reference evidence="3 4" key="1">
    <citation type="journal article" date="2013" name="Int. J. Syst. Evol. Microbiol.">
        <title>Tumebacillus flagellatus sp. nov., an alpha-amylase/pullulanase-producing bacterium isolated from cassava wastewater.</title>
        <authorList>
            <person name="Wang Q."/>
            <person name="Xie N."/>
            <person name="Qin Y."/>
            <person name="Shen N."/>
            <person name="Zhu J."/>
            <person name="Mi H."/>
            <person name="Huang R."/>
        </authorList>
    </citation>
    <scope>NUCLEOTIDE SEQUENCE [LARGE SCALE GENOMIC DNA]</scope>
    <source>
        <strain evidence="3 4">GST4</strain>
    </source>
</reference>
<comment type="caution">
    <text evidence="3">The sequence shown here is derived from an EMBL/GenBank/DDBJ whole genome shotgun (WGS) entry which is preliminary data.</text>
</comment>
<evidence type="ECO:0000259" key="2">
    <source>
        <dbReference type="Pfam" id="PF13690"/>
    </source>
</evidence>
<dbReference type="AlphaFoldDB" id="A0A074LL81"/>
<evidence type="ECO:0000313" key="4">
    <source>
        <dbReference type="Proteomes" id="UP000027931"/>
    </source>
</evidence>